<name>A0ABP7YKB9_9FLAO</name>
<dbReference type="SUPFAM" id="SSF52540">
    <property type="entry name" value="P-loop containing nucleoside triphosphate hydrolases"/>
    <property type="match status" value="1"/>
</dbReference>
<dbReference type="InterPro" id="IPR027417">
    <property type="entry name" value="P-loop_NTPase"/>
</dbReference>
<reference evidence="2" key="1">
    <citation type="journal article" date="2019" name="Int. J. Syst. Evol. Microbiol.">
        <title>The Global Catalogue of Microorganisms (GCM) 10K type strain sequencing project: providing services to taxonomists for standard genome sequencing and annotation.</title>
        <authorList>
            <consortium name="The Broad Institute Genomics Platform"/>
            <consortium name="The Broad Institute Genome Sequencing Center for Infectious Disease"/>
            <person name="Wu L."/>
            <person name="Ma J."/>
        </authorList>
    </citation>
    <scope>NUCLEOTIDE SEQUENCE [LARGE SCALE GENOMIC DNA]</scope>
    <source>
        <strain evidence="2">JCM 17386</strain>
    </source>
</reference>
<gene>
    <name evidence="1" type="ORF">GCM10022250_35270</name>
</gene>
<evidence type="ECO:0008006" key="3">
    <source>
        <dbReference type="Google" id="ProtNLM"/>
    </source>
</evidence>
<proteinExistence type="predicted"/>
<evidence type="ECO:0000313" key="2">
    <source>
        <dbReference type="Proteomes" id="UP001501333"/>
    </source>
</evidence>
<sequence>MSFKLIAIRPLKGCNKKFLKNLKQNMLYQIYNDYQFHFKNEDETKDVIKIEKLDQNVHESLFGEKINISAIVGKNGSGKSSLVELLYVFFYNLSISEGILSTEEEKKYFKRKIEDYRKIENLKDSKRFEIIQLCIDEILNFNLEEKKNIEMLKNFNDDSFLSANDWLLKIVTLIKIILANSNDDVKLPKLTKNNFKNDLITFFESDEFNFLRFSGKDLDDNEKELIRLLTSYISNISLIEVGVYAEIYFEINNVVFQIVKSEESTSLNSHFYKFENLKKEKISFESLTIDNFELKKHSQLFYNLVVNYSLYGLNSIDMGLWVEKLFHKNDGYQTPIVINPFRTNGNIDINSENGLARDRLFYNMIINEDLRQVTLNNKVDNLIVSLKEQNELSVIADMFLNEQSDYYKKFTSSLISFYNVSFVEDSRYRYKEDFLDDINFSEQVCLNYIVKKLKRITVNYNIYNHLIFNDDSIDFRSYADSVNKISELLELLKKDKSHITNKLRQAVNFIFINKFRDVPNVVDVYPFYEKSNLINSHQKKDYSINFKLYSEKIKMLSYDFGIEIINLLPPSFFTRDFNFENKSKFSQLSSGEKQQIYSMNSILYHLINLNSTYENEFPHKFPYINLILDEIELYAHPEMQRKYIKELIDGINKLKINNIKSINILFITHSPFILSDIPKQNILYLKVEKSIHNNERIHVAIPQPINDKNSFGANITDLLSDSFFINNGLMGDFAKEKINEIIDLLNAIQVSKSEKEYIDKIINIIDEPLIKTKLRERYYRKFPEEFSQKEEIELLNEQAKKLGFELKKI</sequence>
<dbReference type="EMBL" id="BAABAO010000013">
    <property type="protein sequence ID" value="GAA4137479.1"/>
    <property type="molecule type" value="Genomic_DNA"/>
</dbReference>
<organism evidence="1 2">
    <name type="scientific">Flavobacterium chungbukense</name>
    <dbReference type="NCBI Taxonomy" id="877464"/>
    <lineage>
        <taxon>Bacteria</taxon>
        <taxon>Pseudomonadati</taxon>
        <taxon>Bacteroidota</taxon>
        <taxon>Flavobacteriia</taxon>
        <taxon>Flavobacteriales</taxon>
        <taxon>Flavobacteriaceae</taxon>
        <taxon>Flavobacterium</taxon>
    </lineage>
</organism>
<keyword evidence="2" id="KW-1185">Reference proteome</keyword>
<protein>
    <recommendedName>
        <fullName evidence="3">AAA domain-containing protein</fullName>
    </recommendedName>
</protein>
<comment type="caution">
    <text evidence="1">The sequence shown here is derived from an EMBL/GenBank/DDBJ whole genome shotgun (WGS) entry which is preliminary data.</text>
</comment>
<dbReference type="RefSeq" id="WP_229349763.1">
    <property type="nucleotide sequence ID" value="NZ_BAABAO010000013.1"/>
</dbReference>
<evidence type="ECO:0000313" key="1">
    <source>
        <dbReference type="EMBL" id="GAA4137479.1"/>
    </source>
</evidence>
<dbReference type="Proteomes" id="UP001501333">
    <property type="component" value="Unassembled WGS sequence"/>
</dbReference>
<accession>A0ABP7YKB9</accession>